<dbReference type="GO" id="GO:0046872">
    <property type="term" value="F:metal ion binding"/>
    <property type="evidence" value="ECO:0007669"/>
    <property type="project" value="UniProtKB-KW"/>
</dbReference>
<keyword evidence="13" id="KW-1185">Reference proteome</keyword>
<evidence type="ECO:0000256" key="7">
    <source>
        <dbReference type="ARBA" id="ARBA00022833"/>
    </source>
</evidence>
<evidence type="ECO:0000313" key="13">
    <source>
        <dbReference type="Proteomes" id="UP000801492"/>
    </source>
</evidence>
<comment type="subcellular location">
    <subcellularLocation>
        <location evidence="2">Cell membrane</location>
        <topology evidence="2">Single-pass type II membrane protein</topology>
    </subcellularLocation>
</comment>
<sequence length="748" mass="86302">MAYDTDETLRRNRNRSWWKQRTQMERIGIVLLAIATLIILALIIAISVVSGKIKDNDADKSKEDKDSVCLTPGCVKAASTVIQNMDESVNPCDDFYQFACGRYIKDAFIPEDHTEINNFKVLADVVKKQLKAILEEPIKRGESKPFVLVKKFYNICMNTTALEDEGLNTIKKILKQVGGWPVLEGPNWDENSFDWKTSTYAFRRHGLSVDNFIDFGFTHDAKNSSLRRITLDQPQLDGSRDNLMRGFEDQLVNFYYEYMVDLAELFGADRAFATFEVRNMINFKSEIAKITLSDEERHNVDTLYNPMTIAEMQNRYRSIPWLELINNVISSSNVKILPTEVIIVMAPDYLARLERLLFQSSKREQANYAFFQTVRSLIDYLPDHIRDREQQFRAVYSGVSQKPPRWSECIDKVSQHLPIAASALYVRKHFHEESKAAVSEMVFDVRNELVKIIEKLDWMDDDTRKIAIDKALSITIHIGYPVEFLDDRTLERYYAKLNFTTNNYYEVVSKINLFHIDSVLREINDPLNKTDWRSRTTTTDINAGYVAQENSIQLPAGILQGVFYDKDRPHYMNYGSIGYIIGHEITHGFDDQGKKYNKMGDLENWWAEKTNVAYAEKAKCFVKQYGDYIVPEVGLHLNGKITQGENIADNGGIKEAYLAYNSWVERNGPEPTLPGLNYTAKQLFWLATANCWCSKERKESLSNDILLDDHSPSRYRVNVPFGNIHYFVEDFNCPAGSKMIPKQKCQVW</sequence>
<dbReference type="PANTHER" id="PTHR11733:SF224">
    <property type="entry name" value="NEPRILYSIN-2"/>
    <property type="match status" value="1"/>
</dbReference>
<dbReference type="CDD" id="cd08662">
    <property type="entry name" value="M13"/>
    <property type="match status" value="1"/>
</dbReference>
<feature type="domain" description="Peptidase M13 N-terminal" evidence="11">
    <location>
        <begin position="91"/>
        <end position="481"/>
    </location>
</feature>
<keyword evidence="9" id="KW-1133">Transmembrane helix</keyword>
<dbReference type="InterPro" id="IPR042089">
    <property type="entry name" value="Peptidase_M13_dom_2"/>
</dbReference>
<evidence type="ECO:0000313" key="12">
    <source>
        <dbReference type="EMBL" id="KAF2902019.1"/>
    </source>
</evidence>
<evidence type="ECO:0000256" key="4">
    <source>
        <dbReference type="ARBA" id="ARBA00022670"/>
    </source>
</evidence>
<gene>
    <name evidence="12" type="ORF">ILUMI_04170</name>
</gene>
<dbReference type="GO" id="GO:0016485">
    <property type="term" value="P:protein processing"/>
    <property type="evidence" value="ECO:0007669"/>
    <property type="project" value="TreeGrafter"/>
</dbReference>
<dbReference type="InterPro" id="IPR018497">
    <property type="entry name" value="Peptidase_M13_C"/>
</dbReference>
<evidence type="ECO:0000259" key="10">
    <source>
        <dbReference type="Pfam" id="PF01431"/>
    </source>
</evidence>
<evidence type="ECO:0000259" key="11">
    <source>
        <dbReference type="Pfam" id="PF05649"/>
    </source>
</evidence>
<dbReference type="GO" id="GO:0004222">
    <property type="term" value="F:metalloendopeptidase activity"/>
    <property type="evidence" value="ECO:0007669"/>
    <property type="project" value="InterPro"/>
</dbReference>
<evidence type="ECO:0000256" key="2">
    <source>
        <dbReference type="ARBA" id="ARBA00004401"/>
    </source>
</evidence>
<keyword evidence="9" id="KW-0472">Membrane</keyword>
<dbReference type="InterPro" id="IPR000718">
    <property type="entry name" value="Peptidase_M13"/>
</dbReference>
<protein>
    <recommendedName>
        <fullName evidence="14">Neprilysin</fullName>
    </recommendedName>
</protein>
<dbReference type="InterPro" id="IPR008753">
    <property type="entry name" value="Peptidase_M13_N"/>
</dbReference>
<dbReference type="GO" id="GO:0005886">
    <property type="term" value="C:plasma membrane"/>
    <property type="evidence" value="ECO:0007669"/>
    <property type="project" value="UniProtKB-SubCell"/>
</dbReference>
<dbReference type="OrthoDB" id="6475849at2759"/>
<reference evidence="12" key="1">
    <citation type="submission" date="2019-08" db="EMBL/GenBank/DDBJ databases">
        <title>The genome of the North American firefly Photinus pyralis.</title>
        <authorList>
            <consortium name="Photinus pyralis genome working group"/>
            <person name="Fallon T.R."/>
            <person name="Sander Lower S.E."/>
            <person name="Weng J.-K."/>
        </authorList>
    </citation>
    <scope>NUCLEOTIDE SEQUENCE</scope>
    <source>
        <strain evidence="12">TRF0915ILg1</strain>
        <tissue evidence="12">Whole body</tissue>
    </source>
</reference>
<dbReference type="PANTHER" id="PTHR11733">
    <property type="entry name" value="ZINC METALLOPROTEASE FAMILY M13 NEPRILYSIN-RELATED"/>
    <property type="match status" value="1"/>
</dbReference>
<evidence type="ECO:0000256" key="6">
    <source>
        <dbReference type="ARBA" id="ARBA00022801"/>
    </source>
</evidence>
<evidence type="ECO:0000256" key="1">
    <source>
        <dbReference type="ARBA" id="ARBA00001947"/>
    </source>
</evidence>
<feature type="transmembrane region" description="Helical" evidence="9">
    <location>
        <begin position="27"/>
        <end position="49"/>
    </location>
</feature>
<comment type="caution">
    <text evidence="12">The sequence shown here is derived from an EMBL/GenBank/DDBJ whole genome shotgun (WGS) entry which is preliminary data.</text>
</comment>
<keyword evidence="7" id="KW-0862">Zinc</keyword>
<comment type="cofactor">
    <cofactor evidence="1">
        <name>Zn(2+)</name>
        <dbReference type="ChEBI" id="CHEBI:29105"/>
    </cofactor>
</comment>
<name>A0A8K0DA69_IGNLU</name>
<dbReference type="EMBL" id="VTPC01001418">
    <property type="protein sequence ID" value="KAF2902019.1"/>
    <property type="molecule type" value="Genomic_DNA"/>
</dbReference>
<dbReference type="Gene3D" id="1.10.1380.10">
    <property type="entry name" value="Neutral endopeptidase , domain2"/>
    <property type="match status" value="1"/>
</dbReference>
<keyword evidence="5" id="KW-0479">Metal-binding</keyword>
<dbReference type="PROSITE" id="PS51885">
    <property type="entry name" value="NEPRILYSIN"/>
    <property type="match status" value="1"/>
</dbReference>
<evidence type="ECO:0000256" key="3">
    <source>
        <dbReference type="ARBA" id="ARBA00007357"/>
    </source>
</evidence>
<evidence type="ECO:0000256" key="5">
    <source>
        <dbReference type="ARBA" id="ARBA00022723"/>
    </source>
</evidence>
<evidence type="ECO:0000256" key="9">
    <source>
        <dbReference type="SAM" id="Phobius"/>
    </source>
</evidence>
<organism evidence="12 13">
    <name type="scientific">Ignelater luminosus</name>
    <name type="common">Cucubano</name>
    <name type="synonym">Pyrophorus luminosus</name>
    <dbReference type="NCBI Taxonomy" id="2038154"/>
    <lineage>
        <taxon>Eukaryota</taxon>
        <taxon>Metazoa</taxon>
        <taxon>Ecdysozoa</taxon>
        <taxon>Arthropoda</taxon>
        <taxon>Hexapoda</taxon>
        <taxon>Insecta</taxon>
        <taxon>Pterygota</taxon>
        <taxon>Neoptera</taxon>
        <taxon>Endopterygota</taxon>
        <taxon>Coleoptera</taxon>
        <taxon>Polyphaga</taxon>
        <taxon>Elateriformia</taxon>
        <taxon>Elateroidea</taxon>
        <taxon>Elateridae</taxon>
        <taxon>Agrypninae</taxon>
        <taxon>Pyrophorini</taxon>
        <taxon>Ignelater</taxon>
    </lineage>
</organism>
<feature type="domain" description="Peptidase M13 C-terminal" evidence="10">
    <location>
        <begin position="542"/>
        <end position="747"/>
    </location>
</feature>
<evidence type="ECO:0000256" key="8">
    <source>
        <dbReference type="ARBA" id="ARBA00023049"/>
    </source>
</evidence>
<dbReference type="Pfam" id="PF01431">
    <property type="entry name" value="Peptidase_M13"/>
    <property type="match status" value="1"/>
</dbReference>
<dbReference type="PRINTS" id="PR00786">
    <property type="entry name" value="NEPRILYSIN"/>
</dbReference>
<comment type="similarity">
    <text evidence="3">Belongs to the peptidase M13 family.</text>
</comment>
<keyword evidence="4" id="KW-0645">Protease</keyword>
<dbReference type="Gene3D" id="3.40.390.10">
    <property type="entry name" value="Collagenase (Catalytic Domain)"/>
    <property type="match status" value="1"/>
</dbReference>
<keyword evidence="9" id="KW-0812">Transmembrane</keyword>
<proteinExistence type="inferred from homology"/>
<accession>A0A8K0DA69</accession>
<keyword evidence="6" id="KW-0378">Hydrolase</keyword>
<dbReference type="Pfam" id="PF05649">
    <property type="entry name" value="Peptidase_M13_N"/>
    <property type="match status" value="1"/>
</dbReference>
<dbReference type="Proteomes" id="UP000801492">
    <property type="component" value="Unassembled WGS sequence"/>
</dbReference>
<keyword evidence="8" id="KW-0482">Metalloprotease</keyword>
<dbReference type="InterPro" id="IPR024079">
    <property type="entry name" value="MetalloPept_cat_dom_sf"/>
</dbReference>
<evidence type="ECO:0008006" key="14">
    <source>
        <dbReference type="Google" id="ProtNLM"/>
    </source>
</evidence>
<dbReference type="SUPFAM" id="SSF55486">
    <property type="entry name" value="Metalloproteases ('zincins'), catalytic domain"/>
    <property type="match status" value="1"/>
</dbReference>
<dbReference type="AlphaFoldDB" id="A0A8K0DA69"/>